<name>A0A2U0SG54_9SPHN</name>
<comment type="caution">
    <text evidence="2">The sequence shown here is derived from an EMBL/GenBank/DDBJ whole genome shotgun (WGS) entry which is preliminary data.</text>
</comment>
<dbReference type="GO" id="GO:0008270">
    <property type="term" value="F:zinc ion binding"/>
    <property type="evidence" value="ECO:0007669"/>
    <property type="project" value="InterPro"/>
</dbReference>
<dbReference type="EMBL" id="QENQ01000001">
    <property type="protein sequence ID" value="PVX30370.1"/>
    <property type="molecule type" value="Genomic_DNA"/>
</dbReference>
<dbReference type="Pfam" id="PF02148">
    <property type="entry name" value="zf-UBP"/>
    <property type="match status" value="1"/>
</dbReference>
<accession>A0A2U0SG54</accession>
<proteinExistence type="predicted"/>
<dbReference type="PROSITE" id="PS50271">
    <property type="entry name" value="ZF_UBP"/>
    <property type="match status" value="1"/>
</dbReference>
<dbReference type="InterPro" id="IPR001607">
    <property type="entry name" value="Znf_UBP"/>
</dbReference>
<keyword evidence="3" id="KW-1185">Reference proteome</keyword>
<evidence type="ECO:0000313" key="2">
    <source>
        <dbReference type="EMBL" id="PVX30370.1"/>
    </source>
</evidence>
<evidence type="ECO:0000313" key="3">
    <source>
        <dbReference type="Proteomes" id="UP000245890"/>
    </source>
</evidence>
<reference evidence="2 3" key="1">
    <citation type="submission" date="2018-05" db="EMBL/GenBank/DDBJ databases">
        <title>Description of Sphingomonas pokkalii sp nov, isolated from the rhizosphere of saline tolerant pokkali rice and its draft genome analysis.</title>
        <authorList>
            <person name="Menon R."/>
            <person name="Kumari S."/>
            <person name="Rameshkumar N."/>
        </authorList>
    </citation>
    <scope>NUCLEOTIDE SEQUENCE [LARGE SCALE GENOMIC DNA]</scope>
    <source>
        <strain evidence="2 3">L3B27</strain>
    </source>
</reference>
<gene>
    <name evidence="2" type="ORF">DD559_14320</name>
</gene>
<sequence length="102" mass="11372">MARCAHMNAETVRDVTPSARGCEECLKIGSWWVHLRLCRSCGHVGCCDQSPNRHATAHFHATGHPIMEGYDPPEGWGWCYADAIEVDLPDQTPQDGPIPRFL</sequence>
<dbReference type="Gene3D" id="3.30.40.10">
    <property type="entry name" value="Zinc/RING finger domain, C3HC4 (zinc finger)"/>
    <property type="match status" value="1"/>
</dbReference>
<organism evidence="2 3">
    <name type="scientific">Sphingomonas pokkalii</name>
    <dbReference type="NCBI Taxonomy" id="2175090"/>
    <lineage>
        <taxon>Bacteria</taxon>
        <taxon>Pseudomonadati</taxon>
        <taxon>Pseudomonadota</taxon>
        <taxon>Alphaproteobacteria</taxon>
        <taxon>Sphingomonadales</taxon>
        <taxon>Sphingomonadaceae</taxon>
        <taxon>Sphingomonas</taxon>
    </lineage>
</organism>
<dbReference type="OrthoDB" id="120315at2"/>
<protein>
    <recommendedName>
        <fullName evidence="1">UBP-type domain-containing protein</fullName>
    </recommendedName>
</protein>
<dbReference type="RefSeq" id="WP_116469782.1">
    <property type="nucleotide sequence ID" value="NZ_QENQ01000001.1"/>
</dbReference>
<dbReference type="SUPFAM" id="SSF57850">
    <property type="entry name" value="RING/U-box"/>
    <property type="match status" value="1"/>
</dbReference>
<evidence type="ECO:0000259" key="1">
    <source>
        <dbReference type="PROSITE" id="PS50271"/>
    </source>
</evidence>
<feature type="domain" description="UBP-type" evidence="1">
    <location>
        <begin position="2"/>
        <end position="102"/>
    </location>
</feature>
<dbReference type="InterPro" id="IPR013083">
    <property type="entry name" value="Znf_RING/FYVE/PHD"/>
</dbReference>
<dbReference type="Proteomes" id="UP000245890">
    <property type="component" value="Unassembled WGS sequence"/>
</dbReference>
<dbReference type="AlphaFoldDB" id="A0A2U0SG54"/>